<accession>A0A425B089</accession>
<organism evidence="1 2">
    <name type="scientific">Neisseria meningitidis</name>
    <dbReference type="NCBI Taxonomy" id="487"/>
    <lineage>
        <taxon>Bacteria</taxon>
        <taxon>Pseudomonadati</taxon>
        <taxon>Pseudomonadota</taxon>
        <taxon>Betaproteobacteria</taxon>
        <taxon>Neisseriales</taxon>
        <taxon>Neisseriaceae</taxon>
        <taxon>Neisseria</taxon>
    </lineage>
</organism>
<evidence type="ECO:0000313" key="2">
    <source>
        <dbReference type="Proteomes" id="UP000283666"/>
    </source>
</evidence>
<dbReference type="AlphaFoldDB" id="A0A425B089"/>
<dbReference type="EMBL" id="NWZY01000041">
    <property type="protein sequence ID" value="RQK76552.1"/>
    <property type="molecule type" value="Genomic_DNA"/>
</dbReference>
<reference evidence="1 2" key="1">
    <citation type="submission" date="2017-09" db="EMBL/GenBank/DDBJ databases">
        <title>Phenotypic and genotypic characterization of Colombian isolates of Neisseria meningitidis recovered from invasive disease.</title>
        <authorList>
            <person name="Duarte C."/>
            <person name="Gabastou J.M."/>
            <person name="Moreno J."/>
        </authorList>
    </citation>
    <scope>NUCLEOTIDE SEQUENCE [LARGE SCALE GENOMIC DNA]</scope>
    <source>
        <strain evidence="1 2">INS-Nm1012</strain>
    </source>
</reference>
<protein>
    <submittedName>
        <fullName evidence="1">Uncharacterized protein</fullName>
    </submittedName>
</protein>
<gene>
    <name evidence="1" type="ORF">COH52_11265</name>
</gene>
<evidence type="ECO:0000313" key="1">
    <source>
        <dbReference type="EMBL" id="RQK76552.1"/>
    </source>
</evidence>
<comment type="caution">
    <text evidence="1">The sequence shown here is derived from an EMBL/GenBank/DDBJ whole genome shotgun (WGS) entry which is preliminary data.</text>
</comment>
<sequence length="83" mass="10353">MRWKNFIWQKQVNKYKLIYKQYDKYFYKNFSRKRLTANLFKRIVRFFAAAEAADELKSIAQNVGDIERYLDRRKEYFIIRNAL</sequence>
<feature type="non-terminal residue" evidence="1">
    <location>
        <position position="83"/>
    </location>
</feature>
<name>A0A425B089_NEIME</name>
<dbReference type="Proteomes" id="UP000283666">
    <property type="component" value="Unassembled WGS sequence"/>
</dbReference>
<proteinExistence type="predicted"/>